<proteinExistence type="inferred from homology"/>
<keyword evidence="3" id="KW-0596">Phosphopantetheine</keyword>
<dbReference type="RefSeq" id="WP_179832842.1">
    <property type="nucleotide sequence ID" value="NZ_JACCBT010000001.1"/>
</dbReference>
<dbReference type="Proteomes" id="UP000591272">
    <property type="component" value="Unassembled WGS sequence"/>
</dbReference>
<evidence type="ECO:0000256" key="7">
    <source>
        <dbReference type="SAM" id="MobiDB-lite"/>
    </source>
</evidence>
<dbReference type="CDD" id="cd19534">
    <property type="entry name" value="E_NRPS"/>
    <property type="match status" value="1"/>
</dbReference>
<dbReference type="Pfam" id="PF00501">
    <property type="entry name" value="AMP-binding"/>
    <property type="match status" value="1"/>
</dbReference>
<dbReference type="InterPro" id="IPR042099">
    <property type="entry name" value="ANL_N_sf"/>
</dbReference>
<dbReference type="InterPro" id="IPR025110">
    <property type="entry name" value="AMP-bd_C"/>
</dbReference>
<dbReference type="Gene3D" id="3.30.300.30">
    <property type="match status" value="1"/>
</dbReference>
<dbReference type="NCBIfam" id="TIGR01720">
    <property type="entry name" value="NRPS-para261"/>
    <property type="match status" value="1"/>
</dbReference>
<dbReference type="InterPro" id="IPR045851">
    <property type="entry name" value="AMP-bd_C_sf"/>
</dbReference>
<evidence type="ECO:0000256" key="2">
    <source>
        <dbReference type="ARBA" id="ARBA00006432"/>
    </source>
</evidence>
<dbReference type="Gene3D" id="3.40.50.12780">
    <property type="entry name" value="N-terminal domain of ligase-like"/>
    <property type="match status" value="1"/>
</dbReference>
<evidence type="ECO:0000256" key="5">
    <source>
        <dbReference type="ARBA" id="ARBA00022737"/>
    </source>
</evidence>
<dbReference type="GO" id="GO:0043041">
    <property type="term" value="P:amino acid activation for nonribosomal peptide biosynthetic process"/>
    <property type="evidence" value="ECO:0007669"/>
    <property type="project" value="TreeGrafter"/>
</dbReference>
<dbReference type="InterPro" id="IPR010071">
    <property type="entry name" value="AA_adenyl_dom"/>
</dbReference>
<dbReference type="GO" id="GO:0005829">
    <property type="term" value="C:cytosol"/>
    <property type="evidence" value="ECO:0007669"/>
    <property type="project" value="TreeGrafter"/>
</dbReference>
<dbReference type="FunFam" id="3.40.50.12780:FF:000012">
    <property type="entry name" value="Non-ribosomal peptide synthetase"/>
    <property type="match status" value="1"/>
</dbReference>
<name>A0A7Y9G7U8_9ACTN</name>
<evidence type="ECO:0000259" key="8">
    <source>
        <dbReference type="PROSITE" id="PS50075"/>
    </source>
</evidence>
<dbReference type="InterPro" id="IPR010060">
    <property type="entry name" value="NRPS_synth"/>
</dbReference>
<comment type="caution">
    <text evidence="9">The sequence shown here is derived from an EMBL/GenBank/DDBJ whole genome shotgun (WGS) entry which is preliminary data.</text>
</comment>
<dbReference type="Gene3D" id="1.10.1200.10">
    <property type="entry name" value="ACP-like"/>
    <property type="match status" value="1"/>
</dbReference>
<evidence type="ECO:0000256" key="4">
    <source>
        <dbReference type="ARBA" id="ARBA00022553"/>
    </source>
</evidence>
<protein>
    <submittedName>
        <fullName evidence="9">Amino acid adenylation domain-containing protein/non-ribosomal peptide synthase protein (TIGR01720 family)</fullName>
    </submittedName>
</protein>
<dbReference type="Pfam" id="PF00550">
    <property type="entry name" value="PP-binding"/>
    <property type="match status" value="1"/>
</dbReference>
<keyword evidence="10" id="KW-1185">Reference proteome</keyword>
<evidence type="ECO:0000256" key="3">
    <source>
        <dbReference type="ARBA" id="ARBA00022450"/>
    </source>
</evidence>
<dbReference type="Gene3D" id="3.30.559.30">
    <property type="entry name" value="Nonribosomal peptide synthetase, condensation domain"/>
    <property type="match status" value="2"/>
</dbReference>
<dbReference type="InterPro" id="IPR001242">
    <property type="entry name" value="Condensation_dom"/>
</dbReference>
<dbReference type="Pfam" id="PF00668">
    <property type="entry name" value="Condensation"/>
    <property type="match status" value="2"/>
</dbReference>
<dbReference type="GO" id="GO:0003824">
    <property type="term" value="F:catalytic activity"/>
    <property type="evidence" value="ECO:0007669"/>
    <property type="project" value="UniProtKB-KW"/>
</dbReference>
<evidence type="ECO:0000313" key="10">
    <source>
        <dbReference type="Proteomes" id="UP000591272"/>
    </source>
</evidence>
<dbReference type="InterPro" id="IPR020845">
    <property type="entry name" value="AMP-binding_CS"/>
</dbReference>
<comment type="similarity">
    <text evidence="2">Belongs to the ATP-dependent AMP-binding enzyme family.</text>
</comment>
<comment type="cofactor">
    <cofactor evidence="1">
        <name>pantetheine 4'-phosphate</name>
        <dbReference type="ChEBI" id="CHEBI:47942"/>
    </cofactor>
</comment>
<dbReference type="GO" id="GO:0044550">
    <property type="term" value="P:secondary metabolite biosynthetic process"/>
    <property type="evidence" value="ECO:0007669"/>
    <property type="project" value="UniProtKB-ARBA"/>
</dbReference>
<evidence type="ECO:0000256" key="6">
    <source>
        <dbReference type="ARBA" id="ARBA00023194"/>
    </source>
</evidence>
<evidence type="ECO:0000256" key="1">
    <source>
        <dbReference type="ARBA" id="ARBA00001957"/>
    </source>
</evidence>
<dbReference type="InterPro" id="IPR036736">
    <property type="entry name" value="ACP-like_sf"/>
</dbReference>
<keyword evidence="5" id="KW-0677">Repeat</keyword>
<feature type="region of interest" description="Disordered" evidence="7">
    <location>
        <begin position="1453"/>
        <end position="1481"/>
    </location>
</feature>
<feature type="domain" description="Carrier" evidence="8">
    <location>
        <begin position="997"/>
        <end position="1071"/>
    </location>
</feature>
<dbReference type="Pfam" id="PF13193">
    <property type="entry name" value="AMP-binding_C"/>
    <property type="match status" value="1"/>
</dbReference>
<dbReference type="SUPFAM" id="SSF52777">
    <property type="entry name" value="CoA-dependent acyltransferases"/>
    <property type="match status" value="4"/>
</dbReference>
<dbReference type="NCBIfam" id="TIGR01733">
    <property type="entry name" value="AA-adenyl-dom"/>
    <property type="match status" value="1"/>
</dbReference>
<sequence length="1564" mass="167905">MDDGEFETGFPRDHRAAAIPLTPAQRRLWRLQGGPGVGPYATTCTVHLTGGLDVDRLAAAAEAVAARRTESRLVFSPHDDSAAARTGPVQTVAARPRITFRRLDLMCPDRAEGAAEPAEHAAEVEHRTPLTEGVELNVLAVRLAEGRHAVTFSLPAICADVTTMRSLAHEVVERAAGRTPRAGGLPYDGVAAWWNEMAELPEGATAREFWRSRCAGWDQPIELPGQRKHRAGPFRPQALTGFLPPAETMALRRRCPSPNDARGWLLACWQVLLRRMTGAGALVVGVATDLRRHEELRGCSGPLTVTLPVRLDRPLDVAVSAAAAETAEQIEAGDAHAEWYSWERCVPPAAPGRPSWFPIGFDFDAGQRPADHDGAGPTESYGHHDRFLVRLSCQDTGERMRFTLGYDGDALPRSAAGQLMDSFLALVADSLDRPDSACRDLDLLGPEGRRLLLRSGGDPESEPSGACLAALVEEQAARRPEGVAVVCGTQRLTYGELERRANRLAHHLRALGAGPEVRVGVCLPRSIELVIALLAVVKSGGAYVPVDPDHPGERIAYVLDDAGVRILVTSGRAGERAPAGTDLPTVRMDEDAAAIDRWPAEAPPPNTVPGSLLYVIYTSGSTGRPKGVMVTHAALVRLLTATRPWFSFGPDDIWTLFHTVTFDFAAWELWGALVSGGRAVVVPTAVTRSPEKFRALLVRERVTVLNQTPGAFRNLMAAEDADATEGWPALRVVVFGGEALMPGMLTGWFARNGDQAPRLVNMYGITETTVHATYYPLSAADVPAADFAEAPDSPSSERSPIGVPLPDLSAYVLDGELHPVPPGVVGELFVGGAGLARGYLGRPGLTAERFVPDVFGGSGGRLYRTGDLVRWSGDGGLEFVGRADFQVKVRGFRVELGEVESVLGAHRGVRDAVVVARSDGGGGVVRLVAYVVASEVGGEVGVEELRGFVSGRLPEYMVPAVFVWLGSLPLTVNGKVDRGALPVPEGERPRLGQRFVAPRTSAERVLAGLWSEVLGVSEIGVHDNFFTLGGDSITSIVVMSRAARRGLRITPWQFFENQTVAGQARVAVPVVAVEDRAGSAAPAAGPAPLTPVQRWFFDQAFSHPGHYNQGWLFRVPATVDADRLAAAITGLLERHDALRLRFPRDTRAAGGRRAEYTAPGAAPAPAAFRRVDLSGSAQWEPALARALADAQDIDLERDPPLRALLIDGGREDRCRLALIAHHLVIDAVSWRILLDDLREAYRALAAGGEAGITDATTSFASWARALTELPGAVADDLEFWRAQRPSGRWEVPLDRQASGAGTYGDAEDVEGVLGAEETTVLLRDLPAIHHSRVDEVLLTALALAMTKSFGITRLYVDVEGHGREQHLVEGADLSRTVGWFTAIAPLLLRLPDGSAPGDALAAVKEQMRAVPHGGLGHGILRHLDPVRGQALAEPPAPQVSFNYLGQFDASAETRTTRPPGDHLDLAAAPEPMPPPQHPGNRRTHLLDVTAAVVGGRLRIRVGYSRAHHDRATIDRLTGDVVARLGELIDHCGRSGRTRFHTLLDKALALAPETTADVTEARPDE</sequence>
<dbReference type="Gene3D" id="3.30.559.10">
    <property type="entry name" value="Chloramphenicol acetyltransferase-like domain"/>
    <property type="match status" value="2"/>
</dbReference>
<dbReference type="FunFam" id="1.10.1200.10:FF:000005">
    <property type="entry name" value="Nonribosomal peptide synthetase 1"/>
    <property type="match status" value="1"/>
</dbReference>
<gene>
    <name evidence="9" type="ORF">BJ999_001767</name>
</gene>
<keyword evidence="4" id="KW-0597">Phosphoprotein</keyword>
<dbReference type="InterPro" id="IPR009081">
    <property type="entry name" value="PP-bd_ACP"/>
</dbReference>
<dbReference type="PROSITE" id="PS00455">
    <property type="entry name" value="AMP_BINDING"/>
    <property type="match status" value="1"/>
</dbReference>
<dbReference type="CDD" id="cd17643">
    <property type="entry name" value="A_NRPS_Cytc1-like"/>
    <property type="match status" value="1"/>
</dbReference>
<dbReference type="FunFam" id="3.40.50.980:FF:000001">
    <property type="entry name" value="Non-ribosomal peptide synthetase"/>
    <property type="match status" value="1"/>
</dbReference>
<dbReference type="PROSITE" id="PS50075">
    <property type="entry name" value="CARRIER"/>
    <property type="match status" value="1"/>
</dbReference>
<keyword evidence="6" id="KW-0045">Antibiotic biosynthesis</keyword>
<organism evidence="9 10">
    <name type="scientific">Actinomadura citrea</name>
    <dbReference type="NCBI Taxonomy" id="46158"/>
    <lineage>
        <taxon>Bacteria</taxon>
        <taxon>Bacillati</taxon>
        <taxon>Actinomycetota</taxon>
        <taxon>Actinomycetes</taxon>
        <taxon>Streptosporangiales</taxon>
        <taxon>Thermomonosporaceae</taxon>
        <taxon>Actinomadura</taxon>
    </lineage>
</organism>
<reference evidence="9 10" key="1">
    <citation type="submission" date="2020-07" db="EMBL/GenBank/DDBJ databases">
        <title>Sequencing the genomes of 1000 actinobacteria strains.</title>
        <authorList>
            <person name="Klenk H.-P."/>
        </authorList>
    </citation>
    <scope>NUCLEOTIDE SEQUENCE [LARGE SCALE GENOMIC DNA]</scope>
    <source>
        <strain evidence="9 10">DSM 43461</strain>
    </source>
</reference>
<dbReference type="SUPFAM" id="SSF56801">
    <property type="entry name" value="Acetyl-CoA synthetase-like"/>
    <property type="match status" value="1"/>
</dbReference>
<dbReference type="EMBL" id="JACCBT010000001">
    <property type="protein sequence ID" value="NYE11471.1"/>
    <property type="molecule type" value="Genomic_DNA"/>
</dbReference>
<dbReference type="InterPro" id="IPR023213">
    <property type="entry name" value="CAT-like_dom_sf"/>
</dbReference>
<dbReference type="GO" id="GO:0031177">
    <property type="term" value="F:phosphopantetheine binding"/>
    <property type="evidence" value="ECO:0007669"/>
    <property type="project" value="TreeGrafter"/>
</dbReference>
<dbReference type="PANTHER" id="PTHR45527">
    <property type="entry name" value="NONRIBOSOMAL PEPTIDE SYNTHETASE"/>
    <property type="match status" value="1"/>
</dbReference>
<dbReference type="PANTHER" id="PTHR45527:SF14">
    <property type="entry name" value="PLIPASTATIN SYNTHASE SUBUNIT B"/>
    <property type="match status" value="1"/>
</dbReference>
<dbReference type="GO" id="GO:0017000">
    <property type="term" value="P:antibiotic biosynthetic process"/>
    <property type="evidence" value="ECO:0007669"/>
    <property type="project" value="UniProtKB-KW"/>
</dbReference>
<accession>A0A7Y9G7U8</accession>
<dbReference type="GO" id="GO:0008610">
    <property type="term" value="P:lipid biosynthetic process"/>
    <property type="evidence" value="ECO:0007669"/>
    <property type="project" value="UniProtKB-ARBA"/>
</dbReference>
<dbReference type="FunFam" id="2.30.38.10:FF:000001">
    <property type="entry name" value="Non-ribosomal peptide synthetase PvdI"/>
    <property type="match status" value="1"/>
</dbReference>
<dbReference type="InterPro" id="IPR000873">
    <property type="entry name" value="AMP-dep_synth/lig_dom"/>
</dbReference>
<dbReference type="FunFam" id="3.30.300.30:FF:000010">
    <property type="entry name" value="Enterobactin synthetase component F"/>
    <property type="match status" value="1"/>
</dbReference>
<evidence type="ECO:0000313" key="9">
    <source>
        <dbReference type="EMBL" id="NYE11471.1"/>
    </source>
</evidence>
<dbReference type="SUPFAM" id="SSF47336">
    <property type="entry name" value="ACP-like"/>
    <property type="match status" value="1"/>
</dbReference>